<keyword evidence="2 4" id="KW-0964">Secreted</keyword>
<evidence type="ECO:0000256" key="4">
    <source>
        <dbReference type="RuleBase" id="RU362073"/>
    </source>
</evidence>
<dbReference type="Pfam" id="PF00700">
    <property type="entry name" value="Flagellin_C"/>
    <property type="match status" value="1"/>
</dbReference>
<dbReference type="Gene3D" id="1.20.1330.10">
    <property type="entry name" value="f41 fragment of flagellin, N-terminal domain"/>
    <property type="match status" value="2"/>
</dbReference>
<dbReference type="Gene3D" id="6.10.10.10">
    <property type="entry name" value="Flagellar export chaperone, C-terminal domain"/>
    <property type="match status" value="1"/>
</dbReference>
<dbReference type="Gene3D" id="6.10.280.190">
    <property type="match status" value="1"/>
</dbReference>
<organism evidence="8 9">
    <name type="scientific">Venatoribacter cucullus</name>
    <dbReference type="NCBI Taxonomy" id="2661630"/>
    <lineage>
        <taxon>Bacteria</taxon>
        <taxon>Pseudomonadati</taxon>
        <taxon>Pseudomonadota</taxon>
        <taxon>Gammaproteobacteria</taxon>
        <taxon>Oceanospirillales</taxon>
        <taxon>Oceanospirillaceae</taxon>
        <taxon>Venatoribacter</taxon>
    </lineage>
</organism>
<dbReference type="EMBL" id="CP046056">
    <property type="protein sequence ID" value="QQD24706.1"/>
    <property type="molecule type" value="Genomic_DNA"/>
</dbReference>
<gene>
    <name evidence="8" type="ORF">GJQ55_09645</name>
</gene>
<dbReference type="PRINTS" id="PR00207">
    <property type="entry name" value="FLAGELLIN"/>
</dbReference>
<feature type="region of interest" description="Disordered" evidence="5">
    <location>
        <begin position="1"/>
        <end position="20"/>
    </location>
</feature>
<name>A0A9X7YPG7_9GAMM</name>
<feature type="domain" description="Flagellin C-terminal" evidence="7">
    <location>
        <begin position="791"/>
        <end position="874"/>
    </location>
</feature>
<feature type="domain" description="Flagellin N-terminal" evidence="6">
    <location>
        <begin position="26"/>
        <end position="163"/>
    </location>
</feature>
<dbReference type="KEGG" id="vcw:GJQ55_09645"/>
<dbReference type="InterPro" id="IPR046358">
    <property type="entry name" value="Flagellin_C"/>
</dbReference>
<dbReference type="Gene3D" id="2.30.220.10">
    <property type="entry name" value="f41 fragment of flagellin, C-terminal domain"/>
    <property type="match status" value="1"/>
</dbReference>
<dbReference type="SUPFAM" id="SSF64518">
    <property type="entry name" value="Phase 1 flagellin"/>
    <property type="match status" value="2"/>
</dbReference>
<dbReference type="GO" id="GO:0009288">
    <property type="term" value="C:bacterial-type flagellum"/>
    <property type="evidence" value="ECO:0007669"/>
    <property type="project" value="UniProtKB-SubCell"/>
</dbReference>
<comment type="subcellular location">
    <subcellularLocation>
        <location evidence="4">Secreted</location>
    </subcellularLocation>
    <subcellularLocation>
        <location evidence="4">Bacterial flagellum</location>
    </subcellularLocation>
</comment>
<evidence type="ECO:0000313" key="8">
    <source>
        <dbReference type="EMBL" id="QQD24706.1"/>
    </source>
</evidence>
<dbReference type="GO" id="GO:0005198">
    <property type="term" value="F:structural molecule activity"/>
    <property type="evidence" value="ECO:0007669"/>
    <property type="project" value="UniProtKB-UniRule"/>
</dbReference>
<evidence type="ECO:0000313" key="9">
    <source>
        <dbReference type="Proteomes" id="UP000596074"/>
    </source>
</evidence>
<accession>A0A9X7YPG7</accession>
<dbReference type="Proteomes" id="UP000596074">
    <property type="component" value="Chromosome"/>
</dbReference>
<evidence type="ECO:0000256" key="2">
    <source>
        <dbReference type="ARBA" id="ARBA00022525"/>
    </source>
</evidence>
<evidence type="ECO:0000256" key="3">
    <source>
        <dbReference type="ARBA" id="ARBA00023143"/>
    </source>
</evidence>
<dbReference type="PANTHER" id="PTHR42792:SF2">
    <property type="entry name" value="FLAGELLIN"/>
    <property type="match status" value="1"/>
</dbReference>
<comment type="similarity">
    <text evidence="1 4">Belongs to the bacterial flagellin family.</text>
</comment>
<proteinExistence type="inferred from homology"/>
<evidence type="ECO:0000259" key="6">
    <source>
        <dbReference type="Pfam" id="PF00669"/>
    </source>
</evidence>
<sequence>MGFGESHRHPPAPQRRYRRNTMPQIINTNMASLNAQRNLDKSQTANQTALQRLSSGLRINSAKDDAAGMAISTRFTSQIKGLNVAVRNAGDGIALAQTAEGALGSMNNNLQRIRELAVQSANATNSDVDREALQAEVDQLVAEVSRTASEIDFNGRKLLDGSFKATFQIGANAGQTVDISIAELTAEKLGSSLKAGVSAQGTGLKLNNGDLIINGQAIRSSVESDDNLSFAGRSGSAIAKAAAINSVSDKTGVTATVDENVVVGSKIPVGATPGTAAAGGKFLLNGVEVTLQATDNTTEVARAGTRNAVVASINAKSGQTGVTAEDGGEAGGVILKAADGRNITLSASGTAATDLEAADLEKLGLASFGTSSAGFTLTAANANTPIVIEGGNGTGTGNLATSGLSAGKYGAQVAHATSKSAIAYGAAAAITAADLGAAAGDSISQEALDKINSFLVNFGAKAVGMQSATTTPAATGVQNTADGIANSINDRIKDITGTLGTTTGGTGLVSDMVTALNTLITTSTTADTAGSQNASLIAKDRALQDGDLIINGVSIRASTALDDTASYTDFSVGGTVTAPTYGGTSNGAASAIAIAAAINDAYDSTGVKAEVNATEFTGAAKAHNGTTVASTLTLHINNVQVQISETFDAEKNRSAAMAAINAVAGQTGVTAEDNGVSLTLKAADGRNITMYAQQSAATTAAGNFGLHGISEGAVAPTEGVAGGADSTYMTVYGTVSLSSSKAFDVSYGTSGSKGLANTGLTAGVYGGGSDGQALTEIDISTFEGAQKAIVAIDNAIGQVASQRADLGAIQNRMESTVSNLKVTSENLSAANSRIQDADFAAETAELSRTQVLQQAGISILAQANASGQNVLSLLG</sequence>
<dbReference type="Gene3D" id="2.170.280.10">
    <property type="entry name" value="f41 fragment of flagellin, middle domain"/>
    <property type="match status" value="1"/>
</dbReference>
<dbReference type="AlphaFoldDB" id="A0A9X7YPG7"/>
<comment type="function">
    <text evidence="4">Flagellin is the subunit protein which polymerizes to form the filaments of bacterial flagella.</text>
</comment>
<protein>
    <recommendedName>
        <fullName evidence="4">Flagellin</fullName>
    </recommendedName>
</protein>
<keyword evidence="3 4" id="KW-0975">Bacterial flagellum</keyword>
<dbReference type="InterPro" id="IPR001492">
    <property type="entry name" value="Flagellin"/>
</dbReference>
<evidence type="ECO:0000259" key="7">
    <source>
        <dbReference type="Pfam" id="PF00700"/>
    </source>
</evidence>
<dbReference type="InterPro" id="IPR001029">
    <property type="entry name" value="Flagellin_N"/>
</dbReference>
<dbReference type="Gene3D" id="3.30.70.2120">
    <property type="match status" value="1"/>
</dbReference>
<evidence type="ECO:0000256" key="1">
    <source>
        <dbReference type="ARBA" id="ARBA00005709"/>
    </source>
</evidence>
<evidence type="ECO:0000256" key="5">
    <source>
        <dbReference type="SAM" id="MobiDB-lite"/>
    </source>
</evidence>
<dbReference type="InterPro" id="IPR042187">
    <property type="entry name" value="Flagellin_C_sub2"/>
</dbReference>
<keyword evidence="9" id="KW-1185">Reference proteome</keyword>
<dbReference type="PANTHER" id="PTHR42792">
    <property type="entry name" value="FLAGELLIN"/>
    <property type="match status" value="1"/>
</dbReference>
<dbReference type="Pfam" id="PF00669">
    <property type="entry name" value="Flagellin_N"/>
    <property type="match status" value="1"/>
</dbReference>
<dbReference type="GO" id="GO:0005576">
    <property type="term" value="C:extracellular region"/>
    <property type="evidence" value="ECO:0007669"/>
    <property type="project" value="UniProtKB-SubCell"/>
</dbReference>
<reference evidence="8 9" key="1">
    <citation type="submission" date="2019-11" db="EMBL/GenBank/DDBJ databases">
        <title>Venatorbacter sp. nov. a predator of Campylobacter and other Gram-negative bacteria.</title>
        <authorList>
            <person name="Saeedi A."/>
            <person name="Cummings N.J."/>
            <person name="Connerton I.F."/>
            <person name="Connerton P.L."/>
        </authorList>
    </citation>
    <scope>NUCLEOTIDE SEQUENCE [LARGE SCALE GENOMIC DNA]</scope>
    <source>
        <strain evidence="8">XL5</strain>
    </source>
</reference>